<gene>
    <name evidence="12" type="ORF">TNCT_481881</name>
</gene>
<evidence type="ECO:0000256" key="9">
    <source>
        <dbReference type="SAM" id="MobiDB-lite"/>
    </source>
</evidence>
<protein>
    <recommendedName>
        <fullName evidence="11">MANSC domain-containing protein</fullName>
    </recommendedName>
</protein>
<evidence type="ECO:0000256" key="5">
    <source>
        <dbReference type="ARBA" id="ARBA00023136"/>
    </source>
</evidence>
<dbReference type="PROSITE" id="PS01209">
    <property type="entry name" value="LDLRA_1"/>
    <property type="match status" value="1"/>
</dbReference>
<evidence type="ECO:0000256" key="2">
    <source>
        <dbReference type="ARBA" id="ARBA00022692"/>
    </source>
</evidence>
<comment type="caution">
    <text evidence="12">The sequence shown here is derived from an EMBL/GenBank/DDBJ whole genome shotgun (WGS) entry which is preliminary data.</text>
</comment>
<keyword evidence="3 10" id="KW-0732">Signal</keyword>
<organism evidence="12 13">
    <name type="scientific">Trichonephila clavata</name>
    <name type="common">Joro spider</name>
    <name type="synonym">Nephila clavata</name>
    <dbReference type="NCBI Taxonomy" id="2740835"/>
    <lineage>
        <taxon>Eukaryota</taxon>
        <taxon>Metazoa</taxon>
        <taxon>Ecdysozoa</taxon>
        <taxon>Arthropoda</taxon>
        <taxon>Chelicerata</taxon>
        <taxon>Arachnida</taxon>
        <taxon>Araneae</taxon>
        <taxon>Araneomorphae</taxon>
        <taxon>Entelegynae</taxon>
        <taxon>Araneoidea</taxon>
        <taxon>Nephilidae</taxon>
        <taxon>Trichonephila</taxon>
    </lineage>
</organism>
<dbReference type="GO" id="GO:0016020">
    <property type="term" value="C:membrane"/>
    <property type="evidence" value="ECO:0007669"/>
    <property type="project" value="UniProtKB-SubCell"/>
</dbReference>
<evidence type="ECO:0000313" key="13">
    <source>
        <dbReference type="Proteomes" id="UP000887116"/>
    </source>
</evidence>
<dbReference type="PROSITE" id="PS50068">
    <property type="entry name" value="LDLRA_2"/>
    <property type="match status" value="1"/>
</dbReference>
<feature type="region of interest" description="Disordered" evidence="9">
    <location>
        <begin position="369"/>
        <end position="395"/>
    </location>
</feature>
<dbReference type="InterPro" id="IPR013980">
    <property type="entry name" value="MANSC_dom"/>
</dbReference>
<dbReference type="InterPro" id="IPR002172">
    <property type="entry name" value="LDrepeatLR_classA_rpt"/>
</dbReference>
<evidence type="ECO:0000256" key="8">
    <source>
        <dbReference type="PROSITE-ProRule" id="PRU00124"/>
    </source>
</evidence>
<evidence type="ECO:0000256" key="3">
    <source>
        <dbReference type="ARBA" id="ARBA00022729"/>
    </source>
</evidence>
<dbReference type="PANTHER" id="PTHR46876">
    <property type="entry name" value="LOW-DENSITY LIPOPROTEIN RECEPTOR-RELATED PROTEIN 11"/>
    <property type="match status" value="1"/>
</dbReference>
<comment type="caution">
    <text evidence="8">Lacks conserved residue(s) required for the propagation of feature annotation.</text>
</comment>
<evidence type="ECO:0000256" key="1">
    <source>
        <dbReference type="ARBA" id="ARBA00004479"/>
    </source>
</evidence>
<proteinExistence type="predicted"/>
<dbReference type="Pfam" id="PF00057">
    <property type="entry name" value="Ldl_recept_a"/>
    <property type="match status" value="1"/>
</dbReference>
<dbReference type="AlphaFoldDB" id="A0A8X6GEJ5"/>
<dbReference type="PANTHER" id="PTHR46876:SF1">
    <property type="entry name" value="LOW-DENSITY LIPOPROTEIN RECEPTOR-RELATED PROTEIN 11"/>
    <property type="match status" value="1"/>
</dbReference>
<keyword evidence="7" id="KW-0325">Glycoprotein</keyword>
<keyword evidence="13" id="KW-1185">Reference proteome</keyword>
<feature type="chain" id="PRO_5036469183" description="MANSC domain-containing protein" evidence="10">
    <location>
        <begin position="24"/>
        <end position="589"/>
    </location>
</feature>
<dbReference type="EMBL" id="BMAO01032242">
    <property type="protein sequence ID" value="GFQ80803.1"/>
    <property type="molecule type" value="Genomic_DNA"/>
</dbReference>
<dbReference type="PROSITE" id="PS50986">
    <property type="entry name" value="MANSC"/>
    <property type="match status" value="1"/>
</dbReference>
<evidence type="ECO:0000256" key="7">
    <source>
        <dbReference type="ARBA" id="ARBA00023180"/>
    </source>
</evidence>
<dbReference type="SMART" id="SM00765">
    <property type="entry name" value="MANEC"/>
    <property type="match status" value="1"/>
</dbReference>
<feature type="domain" description="MANSC" evidence="11">
    <location>
        <begin position="74"/>
        <end position="151"/>
    </location>
</feature>
<dbReference type="InterPro" id="IPR036055">
    <property type="entry name" value="LDL_receptor-like_sf"/>
</dbReference>
<keyword evidence="6" id="KW-1015">Disulfide bond</keyword>
<evidence type="ECO:0000256" key="4">
    <source>
        <dbReference type="ARBA" id="ARBA00022989"/>
    </source>
</evidence>
<evidence type="ECO:0000256" key="10">
    <source>
        <dbReference type="SAM" id="SignalP"/>
    </source>
</evidence>
<dbReference type="InterPro" id="IPR023415">
    <property type="entry name" value="LDLR_class-A_CS"/>
</dbReference>
<dbReference type="SMART" id="SM00192">
    <property type="entry name" value="LDLa"/>
    <property type="match status" value="1"/>
</dbReference>
<dbReference type="InterPro" id="IPR011106">
    <property type="entry name" value="MANSC_N"/>
</dbReference>
<evidence type="ECO:0000259" key="11">
    <source>
        <dbReference type="PROSITE" id="PS50986"/>
    </source>
</evidence>
<dbReference type="OrthoDB" id="10037294at2759"/>
<comment type="subcellular location">
    <subcellularLocation>
        <location evidence="1">Membrane</location>
        <topology evidence="1">Single-pass type I membrane protein</topology>
    </subcellularLocation>
</comment>
<keyword evidence="4" id="KW-1133">Transmembrane helix</keyword>
<dbReference type="Proteomes" id="UP000887116">
    <property type="component" value="Unassembled WGS sequence"/>
</dbReference>
<dbReference type="SUPFAM" id="SSF57424">
    <property type="entry name" value="LDL receptor-like module"/>
    <property type="match status" value="1"/>
</dbReference>
<evidence type="ECO:0000256" key="6">
    <source>
        <dbReference type="ARBA" id="ARBA00023157"/>
    </source>
</evidence>
<sequence length="589" mass="67352">MPQRGVTFFCCYVFVLIIVSSHAFENDFVDPRETYKPELNSVKSSLDNNLTRSLGNFTRYNRQLDTSVESRFHITKNTIIRTGESRILGAKYLNETFLPDNHDCLTWCLETPNCNAVVYEEKNVHSCYMFDCGSPSTFLCKFTPHEYFISSVLKVTQHSYDLHQWGNQVKHEKELAELRVSDVQDNSSQSPVEQKTVVVTSDAPLSLNSSKPANKCHHYQFMCVNNSECIAIYNVCDGIPQCPDGSDESVDLKCHMKEHKDMVIKTQPPYPIVESPHPTETKVANVNAGLNHPPLPSPPVHILQNVNAPQNLHAMENMHTPQNLHAMENMHAPQNLRIPQNVRVSQNAHVPQITRIPQANVKLKIPLNRSGTRRTDKSKSIWPDRIPENQPSRSDYYHNNDDADGLGSPFIHKHSQFVAANDPHVQSLNRWSSDYDTYPSHSASLDQPYNSYDGNYHRSDDQYLPNSMSPEYDGLKSYGNYRQDDVPYWTNQDAPDNNYPAEDFPEPPIHKSNNYPDKESLYAQQLARTAAQYPETKHPIIHKPIDVLPAIQQNRASEIEEYKSRLLNSRQPLYGILKHSENNYLVIQI</sequence>
<dbReference type="Gene3D" id="4.10.400.10">
    <property type="entry name" value="Low-density Lipoprotein Receptor"/>
    <property type="match status" value="1"/>
</dbReference>
<keyword evidence="2" id="KW-0812">Transmembrane</keyword>
<name>A0A8X6GEJ5_TRICU</name>
<keyword evidence="5" id="KW-0472">Membrane</keyword>
<dbReference type="CDD" id="cd00112">
    <property type="entry name" value="LDLa"/>
    <property type="match status" value="1"/>
</dbReference>
<reference evidence="12" key="1">
    <citation type="submission" date="2020-07" db="EMBL/GenBank/DDBJ databases">
        <title>Multicomponent nature underlies the extraordinary mechanical properties of spider dragline silk.</title>
        <authorList>
            <person name="Kono N."/>
            <person name="Nakamura H."/>
            <person name="Mori M."/>
            <person name="Yoshida Y."/>
            <person name="Ohtoshi R."/>
            <person name="Malay A.D."/>
            <person name="Moran D.A.P."/>
            <person name="Tomita M."/>
            <person name="Numata K."/>
            <person name="Arakawa K."/>
        </authorList>
    </citation>
    <scope>NUCLEOTIDE SEQUENCE</scope>
</reference>
<feature type="signal peptide" evidence="10">
    <location>
        <begin position="1"/>
        <end position="23"/>
    </location>
</feature>
<evidence type="ECO:0000313" key="12">
    <source>
        <dbReference type="EMBL" id="GFQ80803.1"/>
    </source>
</evidence>
<dbReference type="Pfam" id="PF07502">
    <property type="entry name" value="MANEC"/>
    <property type="match status" value="1"/>
</dbReference>
<accession>A0A8X6GEJ5</accession>